<evidence type="ECO:0000313" key="1">
    <source>
        <dbReference type="EMBL" id="SCL75831.1"/>
    </source>
</evidence>
<dbReference type="Proteomes" id="UP000184671">
    <property type="component" value="Unassembled WGS sequence"/>
</dbReference>
<organism evidence="1 2">
    <name type="scientific">Methanoculleus chikugoensis</name>
    <dbReference type="NCBI Taxonomy" id="118126"/>
    <lineage>
        <taxon>Archaea</taxon>
        <taxon>Methanobacteriati</taxon>
        <taxon>Methanobacteriota</taxon>
        <taxon>Stenosarchaea group</taxon>
        <taxon>Methanomicrobia</taxon>
        <taxon>Methanomicrobiales</taxon>
        <taxon>Methanomicrobiaceae</taxon>
        <taxon>Methanoculleus</taxon>
    </lineage>
</organism>
<gene>
    <name evidence="1" type="ORF">L21_1747</name>
</gene>
<sequence length="195" mass="22544">MVAQISGKVAFPDLVEGTTGFKVEKLDPGNNPDDLVLFNELEKAARNFIRYIDRTRTRYHGERPNDVGKQFEEVFVEELKKTTLKPTQLKKSGYPDMKVVDAFGRVTYLESKVVSKNWDNGLRSFYYSTGTKIDSDARHLVIAWDIREEREKYWKVAGYKLCDLYALSNIKVKLEYNSSNDVLYTEEMVVSSFNL</sequence>
<name>A0A1M4MLL7_9EURY</name>
<dbReference type="AlphaFoldDB" id="A0A1M4MLL7"/>
<protein>
    <submittedName>
        <fullName evidence="1">Uncharacterized protein</fullName>
    </submittedName>
</protein>
<dbReference type="EMBL" id="FMID01000042">
    <property type="protein sequence ID" value="SCL75831.1"/>
    <property type="molecule type" value="Genomic_DNA"/>
</dbReference>
<reference evidence="1 2" key="1">
    <citation type="submission" date="2016-08" db="EMBL/GenBank/DDBJ databases">
        <authorList>
            <person name="Seilhamer J.J."/>
        </authorList>
    </citation>
    <scope>NUCLEOTIDE SEQUENCE [LARGE SCALE GENOMIC DNA]</scope>
    <source>
        <strain evidence="1">L21-II-0</strain>
    </source>
</reference>
<proteinExistence type="predicted"/>
<evidence type="ECO:0000313" key="2">
    <source>
        <dbReference type="Proteomes" id="UP000184671"/>
    </source>
</evidence>
<accession>A0A1M4MLL7</accession>